<reference evidence="1" key="1">
    <citation type="submission" date="2019-11" db="EMBL/GenBank/DDBJ databases">
        <title>Nori genome reveals adaptations in red seaweeds to the harsh intertidal environment.</title>
        <authorList>
            <person name="Wang D."/>
            <person name="Mao Y."/>
        </authorList>
    </citation>
    <scope>NUCLEOTIDE SEQUENCE</scope>
    <source>
        <tissue evidence="1">Gametophyte</tissue>
    </source>
</reference>
<dbReference type="EMBL" id="CM020619">
    <property type="protein sequence ID" value="KAK1865092.1"/>
    <property type="molecule type" value="Genomic_DNA"/>
</dbReference>
<evidence type="ECO:0000313" key="2">
    <source>
        <dbReference type="Proteomes" id="UP000798662"/>
    </source>
</evidence>
<name>A0ACC3C5M1_PYRYE</name>
<proteinExistence type="predicted"/>
<gene>
    <name evidence="1" type="ORF">I4F81_007627</name>
</gene>
<evidence type="ECO:0000313" key="1">
    <source>
        <dbReference type="EMBL" id="KAK1865092.1"/>
    </source>
</evidence>
<organism evidence="1 2">
    <name type="scientific">Pyropia yezoensis</name>
    <name type="common">Susabi-nori</name>
    <name type="synonym">Porphyra yezoensis</name>
    <dbReference type="NCBI Taxonomy" id="2788"/>
    <lineage>
        <taxon>Eukaryota</taxon>
        <taxon>Rhodophyta</taxon>
        <taxon>Bangiophyceae</taxon>
        <taxon>Bangiales</taxon>
        <taxon>Bangiaceae</taxon>
        <taxon>Pyropia</taxon>
    </lineage>
</organism>
<protein>
    <submittedName>
        <fullName evidence="1">Uncharacterized protein</fullName>
    </submittedName>
</protein>
<dbReference type="Proteomes" id="UP000798662">
    <property type="component" value="Chromosome 2"/>
</dbReference>
<keyword evidence="2" id="KW-1185">Reference proteome</keyword>
<comment type="caution">
    <text evidence="1">The sequence shown here is derived from an EMBL/GenBank/DDBJ whole genome shotgun (WGS) entry which is preliminary data.</text>
</comment>
<accession>A0ACC3C5M1</accession>
<sequence>MWGGAGRRQTVVSGAPPPAPGTVAAVDASASAQPFRTVLGRVSAGTTGVGTLLERLVTLRCRLRPADRRLLLAYCRQPRALLGLLPHLAALAPAPATPAAGAAAAVAPGALATDPADPARHARTVAALLVHGGRPLTRGLAATSAGLDVLLGTVVSAPTAGDAHTAAAVAVLAAVIPEAPAAVADALARRPAPSSLDVYASPAPLARMLTAAVTAARDGGGADGLAAVAAVTRGLLCAAPLLRRAPAAGCVHTDGVERAVVGVLPALVPLLAPAAVPGAVALEVHALLAATVAAGGAATAAAVAAAGVPAALAARLRVVRSAKGGSSGGGGGAVSLAGSLLDVTAVAPVVVAAAASPAGGRLTAALCAALAPRLAQLWRLSAAGGPLERLGRGGLAAMAVALRVPAVAVEARGSSPRGESPPPPPSAARRGDAVRAAVAVAAEAAARLATAVR</sequence>